<evidence type="ECO:0000313" key="3">
    <source>
        <dbReference type="EMBL" id="KAF2445225.1"/>
    </source>
</evidence>
<evidence type="ECO:0000256" key="2">
    <source>
        <dbReference type="SAM" id="Phobius"/>
    </source>
</evidence>
<name>A0A9P4PHM7_9PLEO</name>
<feature type="transmembrane region" description="Helical" evidence="2">
    <location>
        <begin position="171"/>
        <end position="197"/>
    </location>
</feature>
<feature type="transmembrane region" description="Helical" evidence="2">
    <location>
        <begin position="104"/>
        <end position="128"/>
    </location>
</feature>
<dbReference type="EMBL" id="MU001500">
    <property type="protein sequence ID" value="KAF2445225.1"/>
    <property type="molecule type" value="Genomic_DNA"/>
</dbReference>
<keyword evidence="2" id="KW-0472">Membrane</keyword>
<comment type="caution">
    <text evidence="3">The sequence shown here is derived from an EMBL/GenBank/DDBJ whole genome shotgun (WGS) entry which is preliminary data.</text>
</comment>
<gene>
    <name evidence="3" type="ORF">P171DRAFT_291797</name>
</gene>
<organism evidence="3 4">
    <name type="scientific">Karstenula rhodostoma CBS 690.94</name>
    <dbReference type="NCBI Taxonomy" id="1392251"/>
    <lineage>
        <taxon>Eukaryota</taxon>
        <taxon>Fungi</taxon>
        <taxon>Dikarya</taxon>
        <taxon>Ascomycota</taxon>
        <taxon>Pezizomycotina</taxon>
        <taxon>Dothideomycetes</taxon>
        <taxon>Pleosporomycetidae</taxon>
        <taxon>Pleosporales</taxon>
        <taxon>Massarineae</taxon>
        <taxon>Didymosphaeriaceae</taxon>
        <taxon>Karstenula</taxon>
    </lineage>
</organism>
<protein>
    <submittedName>
        <fullName evidence="3">Uncharacterized protein</fullName>
    </submittedName>
</protein>
<proteinExistence type="predicted"/>
<keyword evidence="4" id="KW-1185">Reference proteome</keyword>
<evidence type="ECO:0000313" key="4">
    <source>
        <dbReference type="Proteomes" id="UP000799764"/>
    </source>
</evidence>
<feature type="transmembrane region" description="Helical" evidence="2">
    <location>
        <begin position="140"/>
        <end position="159"/>
    </location>
</feature>
<dbReference type="OrthoDB" id="5342924at2759"/>
<feature type="region of interest" description="Disordered" evidence="1">
    <location>
        <begin position="1"/>
        <end position="30"/>
    </location>
</feature>
<evidence type="ECO:0000256" key="1">
    <source>
        <dbReference type="SAM" id="MobiDB-lite"/>
    </source>
</evidence>
<accession>A0A9P4PHM7</accession>
<keyword evidence="2" id="KW-0812">Transmembrane</keyword>
<sequence length="202" mass="22096">MVKDSQSYELLDRGTDPSNTGLPNKDNGKSTATLLSTQKAYEKPNIALERSIRPLLISFLWHILPTLATIALVSLSAGEVFWFDNDSSTDKVPIRGINISLNELLNLLQFVAKIHEILLVGSLAAMVMHRVRVRLLGNDGLPLGLLTGVYSVGSAEYLFSAAFRSGFNSRFWSISLLIFVFTVLANTFGPASAIALVPSLDW</sequence>
<reference evidence="3" key="1">
    <citation type="journal article" date="2020" name="Stud. Mycol.">
        <title>101 Dothideomycetes genomes: a test case for predicting lifestyles and emergence of pathogens.</title>
        <authorList>
            <person name="Haridas S."/>
            <person name="Albert R."/>
            <person name="Binder M."/>
            <person name="Bloem J."/>
            <person name="Labutti K."/>
            <person name="Salamov A."/>
            <person name="Andreopoulos B."/>
            <person name="Baker S."/>
            <person name="Barry K."/>
            <person name="Bills G."/>
            <person name="Bluhm B."/>
            <person name="Cannon C."/>
            <person name="Castanera R."/>
            <person name="Culley D."/>
            <person name="Daum C."/>
            <person name="Ezra D."/>
            <person name="Gonzalez J."/>
            <person name="Henrissat B."/>
            <person name="Kuo A."/>
            <person name="Liang C."/>
            <person name="Lipzen A."/>
            <person name="Lutzoni F."/>
            <person name="Magnuson J."/>
            <person name="Mondo S."/>
            <person name="Nolan M."/>
            <person name="Ohm R."/>
            <person name="Pangilinan J."/>
            <person name="Park H.-J."/>
            <person name="Ramirez L."/>
            <person name="Alfaro M."/>
            <person name="Sun H."/>
            <person name="Tritt A."/>
            <person name="Yoshinaga Y."/>
            <person name="Zwiers L.-H."/>
            <person name="Turgeon B."/>
            <person name="Goodwin S."/>
            <person name="Spatafora J."/>
            <person name="Crous P."/>
            <person name="Grigoriev I."/>
        </authorList>
    </citation>
    <scope>NUCLEOTIDE SEQUENCE</scope>
    <source>
        <strain evidence="3">CBS 690.94</strain>
    </source>
</reference>
<feature type="transmembrane region" description="Helical" evidence="2">
    <location>
        <begin position="59"/>
        <end position="83"/>
    </location>
</feature>
<keyword evidence="2" id="KW-1133">Transmembrane helix</keyword>
<dbReference type="AlphaFoldDB" id="A0A9P4PHM7"/>
<dbReference type="Proteomes" id="UP000799764">
    <property type="component" value="Unassembled WGS sequence"/>
</dbReference>